<accession>A0AAV7LS12</accession>
<evidence type="ECO:0000313" key="3">
    <source>
        <dbReference type="Proteomes" id="UP001066276"/>
    </source>
</evidence>
<gene>
    <name evidence="2" type="ORF">NDU88_006909</name>
</gene>
<name>A0AAV7LS12_PLEWA</name>
<feature type="region of interest" description="Disordered" evidence="1">
    <location>
        <begin position="38"/>
        <end position="92"/>
    </location>
</feature>
<sequence length="92" mass="9970">MARVTPAADPLTNLQLWASGAGEPGILPRLWLRVQARPRRAPQSPLRCPRRRPGPAPGVRSSRGAQPRVQRTSAPPGPVADATRRQRSALLL</sequence>
<organism evidence="2 3">
    <name type="scientific">Pleurodeles waltl</name>
    <name type="common">Iberian ribbed newt</name>
    <dbReference type="NCBI Taxonomy" id="8319"/>
    <lineage>
        <taxon>Eukaryota</taxon>
        <taxon>Metazoa</taxon>
        <taxon>Chordata</taxon>
        <taxon>Craniata</taxon>
        <taxon>Vertebrata</taxon>
        <taxon>Euteleostomi</taxon>
        <taxon>Amphibia</taxon>
        <taxon>Batrachia</taxon>
        <taxon>Caudata</taxon>
        <taxon>Salamandroidea</taxon>
        <taxon>Salamandridae</taxon>
        <taxon>Pleurodelinae</taxon>
        <taxon>Pleurodeles</taxon>
    </lineage>
</organism>
<dbReference type="AlphaFoldDB" id="A0AAV7LS12"/>
<proteinExistence type="predicted"/>
<reference evidence="2" key="1">
    <citation type="journal article" date="2022" name="bioRxiv">
        <title>Sequencing and chromosome-scale assembly of the giantPleurodeles waltlgenome.</title>
        <authorList>
            <person name="Brown T."/>
            <person name="Elewa A."/>
            <person name="Iarovenko S."/>
            <person name="Subramanian E."/>
            <person name="Araus A.J."/>
            <person name="Petzold A."/>
            <person name="Susuki M."/>
            <person name="Suzuki K.-i.T."/>
            <person name="Hayashi T."/>
            <person name="Toyoda A."/>
            <person name="Oliveira C."/>
            <person name="Osipova E."/>
            <person name="Leigh N.D."/>
            <person name="Simon A."/>
            <person name="Yun M.H."/>
        </authorList>
    </citation>
    <scope>NUCLEOTIDE SEQUENCE</scope>
    <source>
        <strain evidence="2">20211129_DDA</strain>
        <tissue evidence="2">Liver</tissue>
    </source>
</reference>
<evidence type="ECO:0000256" key="1">
    <source>
        <dbReference type="SAM" id="MobiDB-lite"/>
    </source>
</evidence>
<protein>
    <submittedName>
        <fullName evidence="2">Uncharacterized protein</fullName>
    </submittedName>
</protein>
<dbReference type="EMBL" id="JANPWB010000015">
    <property type="protein sequence ID" value="KAJ1093818.1"/>
    <property type="molecule type" value="Genomic_DNA"/>
</dbReference>
<keyword evidence="3" id="KW-1185">Reference proteome</keyword>
<comment type="caution">
    <text evidence="2">The sequence shown here is derived from an EMBL/GenBank/DDBJ whole genome shotgun (WGS) entry which is preliminary data.</text>
</comment>
<evidence type="ECO:0000313" key="2">
    <source>
        <dbReference type="EMBL" id="KAJ1093818.1"/>
    </source>
</evidence>
<dbReference type="Proteomes" id="UP001066276">
    <property type="component" value="Chromosome 11"/>
</dbReference>